<organism evidence="2 3">
    <name type="scientific">Leuconostoc citreum</name>
    <dbReference type="NCBI Taxonomy" id="33964"/>
    <lineage>
        <taxon>Bacteria</taxon>
        <taxon>Bacillati</taxon>
        <taxon>Bacillota</taxon>
        <taxon>Bacilli</taxon>
        <taxon>Lactobacillales</taxon>
        <taxon>Lactobacillaceae</taxon>
        <taxon>Leuconostoc</taxon>
    </lineage>
</organism>
<evidence type="ECO:0000313" key="3">
    <source>
        <dbReference type="Proteomes" id="UP000323274"/>
    </source>
</evidence>
<protein>
    <submittedName>
        <fullName evidence="2">Uncharacterized protein</fullName>
    </submittedName>
</protein>
<sequence length="134" mass="15073">MATQKEKRQYKANLAGKNYIISGQASLPHFKAVETLLNKEWQQIKVVAPKISTMDQAMLLTFNALSDQLYKQAEVDNLKKQVVELEKMLAAREQPTKPATRRESKSAIGSIIDHAKQDSQARSTNKLFKQGTSI</sequence>
<proteinExistence type="predicted"/>
<feature type="compositionally biased region" description="Polar residues" evidence="1">
    <location>
        <begin position="120"/>
        <end position="134"/>
    </location>
</feature>
<dbReference type="GeneID" id="61102742"/>
<dbReference type="OMA" id="IGRETKH"/>
<accession>A0A5A5TZ00</accession>
<feature type="region of interest" description="Disordered" evidence="1">
    <location>
        <begin position="91"/>
        <end position="134"/>
    </location>
</feature>
<comment type="caution">
    <text evidence="2">The sequence shown here is derived from an EMBL/GenBank/DDBJ whole genome shotgun (WGS) entry which is preliminary data.</text>
</comment>
<reference evidence="2 3" key="1">
    <citation type="submission" date="2019-04" db="EMBL/GenBank/DDBJ databases">
        <title>A pseudo-fructophilic Leuconostoc citreum strain F192-5 isolated from peel of satsuma mandarin: the first report for isolation and characterization of strain-dependent fructophilic-like characteristics.</title>
        <authorList>
            <person name="Maeno S."/>
            <person name="Tanizawa Y."/>
            <person name="Kajikawa A."/>
            <person name="Kanesaki Y."/>
            <person name="Kubota E."/>
            <person name="Arita M."/>
            <person name="Leon D."/>
            <person name="Endo A."/>
        </authorList>
    </citation>
    <scope>NUCLEOTIDE SEQUENCE [LARGE SCALE GENOMIC DNA]</scope>
    <source>
        <strain evidence="2 3">F192-5</strain>
    </source>
</reference>
<gene>
    <name evidence="2" type="ORF">LCIT_00250</name>
</gene>
<dbReference type="Proteomes" id="UP000323274">
    <property type="component" value="Unassembled WGS sequence"/>
</dbReference>
<name>A0A5A5TZ00_LEUCI</name>
<dbReference type="Pfam" id="PF05164">
    <property type="entry name" value="ZapA"/>
    <property type="match status" value="1"/>
</dbReference>
<dbReference type="RefSeq" id="WP_004900204.1">
    <property type="nucleotide sequence ID" value="NZ_BJJW01000001.1"/>
</dbReference>
<dbReference type="EMBL" id="BJJW01000001">
    <property type="protein sequence ID" value="GDZ82783.1"/>
    <property type="molecule type" value="Genomic_DNA"/>
</dbReference>
<dbReference type="AlphaFoldDB" id="A0A5A5TZ00"/>
<dbReference type="InterPro" id="IPR007838">
    <property type="entry name" value="Cell_div_ZapA-like"/>
</dbReference>
<evidence type="ECO:0000256" key="1">
    <source>
        <dbReference type="SAM" id="MobiDB-lite"/>
    </source>
</evidence>
<evidence type="ECO:0000313" key="2">
    <source>
        <dbReference type="EMBL" id="GDZ82783.1"/>
    </source>
</evidence>